<keyword evidence="3" id="KW-1185">Reference proteome</keyword>
<dbReference type="AlphaFoldDB" id="A0A517NH24"/>
<dbReference type="KEGG" id="rlc:K227x_48490"/>
<evidence type="ECO:0000256" key="1">
    <source>
        <dbReference type="SAM" id="MobiDB-lite"/>
    </source>
</evidence>
<gene>
    <name evidence="2" type="ORF">K227x_48490</name>
</gene>
<protein>
    <submittedName>
        <fullName evidence="2">Uncharacterized protein</fullName>
    </submittedName>
</protein>
<accession>A0A517NH24</accession>
<reference evidence="2 3" key="1">
    <citation type="submission" date="2019-02" db="EMBL/GenBank/DDBJ databases">
        <title>Deep-cultivation of Planctomycetes and their phenomic and genomic characterization uncovers novel biology.</title>
        <authorList>
            <person name="Wiegand S."/>
            <person name="Jogler M."/>
            <person name="Boedeker C."/>
            <person name="Pinto D."/>
            <person name="Vollmers J."/>
            <person name="Rivas-Marin E."/>
            <person name="Kohn T."/>
            <person name="Peeters S.H."/>
            <person name="Heuer A."/>
            <person name="Rast P."/>
            <person name="Oberbeckmann S."/>
            <person name="Bunk B."/>
            <person name="Jeske O."/>
            <person name="Meyerdierks A."/>
            <person name="Storesund J.E."/>
            <person name="Kallscheuer N."/>
            <person name="Luecker S."/>
            <person name="Lage O.M."/>
            <person name="Pohl T."/>
            <person name="Merkel B.J."/>
            <person name="Hornburger P."/>
            <person name="Mueller R.-W."/>
            <person name="Bruemmer F."/>
            <person name="Labrenz M."/>
            <person name="Spormann A.M."/>
            <person name="Op den Camp H."/>
            <person name="Overmann J."/>
            <person name="Amann R."/>
            <person name="Jetten M.S.M."/>
            <person name="Mascher T."/>
            <person name="Medema M.H."/>
            <person name="Devos D.P."/>
            <person name="Kaster A.-K."/>
            <person name="Ovreas L."/>
            <person name="Rohde M."/>
            <person name="Galperin M.Y."/>
            <person name="Jogler C."/>
        </authorList>
    </citation>
    <scope>NUCLEOTIDE SEQUENCE [LARGE SCALE GENOMIC DNA]</scope>
    <source>
        <strain evidence="2 3">K22_7</strain>
    </source>
</reference>
<dbReference type="Proteomes" id="UP000318538">
    <property type="component" value="Chromosome"/>
</dbReference>
<organism evidence="2 3">
    <name type="scientific">Rubripirellula lacrimiformis</name>
    <dbReference type="NCBI Taxonomy" id="1930273"/>
    <lineage>
        <taxon>Bacteria</taxon>
        <taxon>Pseudomonadati</taxon>
        <taxon>Planctomycetota</taxon>
        <taxon>Planctomycetia</taxon>
        <taxon>Pirellulales</taxon>
        <taxon>Pirellulaceae</taxon>
        <taxon>Rubripirellula</taxon>
    </lineage>
</organism>
<evidence type="ECO:0000313" key="2">
    <source>
        <dbReference type="EMBL" id="QDT06439.1"/>
    </source>
</evidence>
<name>A0A517NH24_9BACT</name>
<evidence type="ECO:0000313" key="3">
    <source>
        <dbReference type="Proteomes" id="UP000318538"/>
    </source>
</evidence>
<sequence>MDPSERTGKKPTDRIGRFHHSARSPSGLVTMPDPKPLTDVFAGSLLAEYHLTPTWVTSGQIVQARSARPDSTAPRRIDPNRESRDGSMDSATGVDSLAPNPRGFDGGFRQLFQQLGQPPDQFLAIMGRRRGLQFVAQFQNECGVIIVPIALQLGRIDPRFGT</sequence>
<feature type="compositionally biased region" description="Basic and acidic residues" evidence="1">
    <location>
        <begin position="1"/>
        <end position="16"/>
    </location>
</feature>
<feature type="region of interest" description="Disordered" evidence="1">
    <location>
        <begin position="1"/>
        <end position="34"/>
    </location>
</feature>
<dbReference type="EMBL" id="CP036525">
    <property type="protein sequence ID" value="QDT06439.1"/>
    <property type="molecule type" value="Genomic_DNA"/>
</dbReference>
<feature type="region of interest" description="Disordered" evidence="1">
    <location>
        <begin position="61"/>
        <end position="100"/>
    </location>
</feature>
<feature type="compositionally biased region" description="Basic and acidic residues" evidence="1">
    <location>
        <begin position="73"/>
        <end position="87"/>
    </location>
</feature>
<proteinExistence type="predicted"/>